<dbReference type="Proteomes" id="UP000639338">
    <property type="component" value="Unassembled WGS sequence"/>
</dbReference>
<dbReference type="Gene3D" id="1.25.40.20">
    <property type="entry name" value="Ankyrin repeat-containing domain"/>
    <property type="match status" value="1"/>
</dbReference>
<evidence type="ECO:0000259" key="11">
    <source>
        <dbReference type="Pfam" id="PF00710"/>
    </source>
</evidence>
<feature type="domain" description="Asparaginase/glutaminase C-terminal" evidence="12">
    <location>
        <begin position="240"/>
        <end position="355"/>
    </location>
</feature>
<dbReference type="SUPFAM" id="SSF53774">
    <property type="entry name" value="Glutaminase/Asparaginase"/>
    <property type="match status" value="1"/>
</dbReference>
<dbReference type="PROSITE" id="PS00917">
    <property type="entry name" value="ASN_GLN_ASE_2"/>
    <property type="match status" value="1"/>
</dbReference>
<dbReference type="InterPro" id="IPR036770">
    <property type="entry name" value="Ankyrin_rpt-contain_sf"/>
</dbReference>
<dbReference type="SFLD" id="SFLDS00057">
    <property type="entry name" value="Glutaminase/Asparaginase"/>
    <property type="match status" value="1"/>
</dbReference>
<evidence type="ECO:0000313" key="14">
    <source>
        <dbReference type="Proteomes" id="UP000639338"/>
    </source>
</evidence>
<evidence type="ECO:0000256" key="10">
    <source>
        <dbReference type="PROSITE-ProRule" id="PRU10100"/>
    </source>
</evidence>
<dbReference type="InterPro" id="IPR036152">
    <property type="entry name" value="Asp/glu_Ase-like_sf"/>
</dbReference>
<dbReference type="PIRSF" id="PIRSF001220">
    <property type="entry name" value="L-ASNase_gatD"/>
    <property type="match status" value="1"/>
</dbReference>
<feature type="active site" evidence="9">
    <location>
        <position position="19"/>
    </location>
</feature>
<evidence type="ECO:0000256" key="4">
    <source>
        <dbReference type="ARBA" id="ARBA00023043"/>
    </source>
</evidence>
<gene>
    <name evidence="13" type="ORF">HCN44_000596</name>
</gene>
<name>A0A834XQ09_APHGI</name>
<dbReference type="InterPro" id="IPR027474">
    <property type="entry name" value="L-asparaginase_N"/>
</dbReference>
<dbReference type="OrthoDB" id="542841at2759"/>
<organism evidence="13 14">
    <name type="scientific">Aphidius gifuensis</name>
    <name type="common">Parasitoid wasp</name>
    <dbReference type="NCBI Taxonomy" id="684658"/>
    <lineage>
        <taxon>Eukaryota</taxon>
        <taxon>Metazoa</taxon>
        <taxon>Ecdysozoa</taxon>
        <taxon>Arthropoda</taxon>
        <taxon>Hexapoda</taxon>
        <taxon>Insecta</taxon>
        <taxon>Pterygota</taxon>
        <taxon>Neoptera</taxon>
        <taxon>Endopterygota</taxon>
        <taxon>Hymenoptera</taxon>
        <taxon>Apocrita</taxon>
        <taxon>Ichneumonoidea</taxon>
        <taxon>Braconidae</taxon>
        <taxon>Aphidiinae</taxon>
        <taxon>Aphidius</taxon>
    </lineage>
</organism>
<reference evidence="13 14" key="1">
    <citation type="submission" date="2020-08" db="EMBL/GenBank/DDBJ databases">
        <title>Aphidius gifuensis genome sequencing and assembly.</title>
        <authorList>
            <person name="Du Z."/>
        </authorList>
    </citation>
    <scope>NUCLEOTIDE SEQUENCE [LARGE SCALE GENOMIC DNA]</scope>
    <source>
        <strain evidence="13">YNYX2018</strain>
        <tissue evidence="13">Adults</tissue>
    </source>
</reference>
<feature type="active site" evidence="10">
    <location>
        <position position="119"/>
    </location>
</feature>
<dbReference type="FunFam" id="3.40.50.1170:FF:000003">
    <property type="entry name" value="60 kDa lysophospholipase"/>
    <property type="match status" value="1"/>
</dbReference>
<dbReference type="InterPro" id="IPR037152">
    <property type="entry name" value="L-asparaginase_N_sf"/>
</dbReference>
<dbReference type="InterPro" id="IPR040919">
    <property type="entry name" value="Asparaginase_C"/>
</dbReference>
<dbReference type="InterPro" id="IPR020827">
    <property type="entry name" value="Asparaginase/glutaminase_AS1"/>
</dbReference>
<evidence type="ECO:0000259" key="12">
    <source>
        <dbReference type="Pfam" id="PF17763"/>
    </source>
</evidence>
<dbReference type="PROSITE" id="PS50088">
    <property type="entry name" value="ANK_REPEAT"/>
    <property type="match status" value="1"/>
</dbReference>
<keyword evidence="4 8" id="KW-0040">ANK repeat</keyword>
<dbReference type="NCBIfam" id="TIGR00519">
    <property type="entry name" value="asnASE_I"/>
    <property type="match status" value="1"/>
</dbReference>
<dbReference type="PROSITE" id="PS50297">
    <property type="entry name" value="ANK_REP_REGION"/>
    <property type="match status" value="1"/>
</dbReference>
<dbReference type="EC" id="3.5.1.1" evidence="1"/>
<keyword evidence="3" id="KW-0378">Hydrolase</keyword>
<dbReference type="SUPFAM" id="SSF48403">
    <property type="entry name" value="Ankyrin repeat"/>
    <property type="match status" value="1"/>
</dbReference>
<dbReference type="Gene3D" id="3.40.50.40">
    <property type="match status" value="1"/>
</dbReference>
<dbReference type="AlphaFoldDB" id="A0A834XQ09"/>
<evidence type="ECO:0000256" key="7">
    <source>
        <dbReference type="PIRSR" id="PIRSR001220-2"/>
    </source>
</evidence>
<evidence type="ECO:0000256" key="6">
    <source>
        <dbReference type="PIRSR" id="PIRSR001220-1"/>
    </source>
</evidence>
<dbReference type="EMBL" id="JACMRX010000004">
    <property type="protein sequence ID" value="KAF7990791.1"/>
    <property type="molecule type" value="Genomic_DNA"/>
</dbReference>
<dbReference type="PIRSF" id="PIRSF500176">
    <property type="entry name" value="L_ASNase"/>
    <property type="match status" value="1"/>
</dbReference>
<feature type="domain" description="L-asparaginase N-terminal" evidence="11">
    <location>
        <begin position="10"/>
        <end position="219"/>
    </location>
</feature>
<evidence type="ECO:0000256" key="8">
    <source>
        <dbReference type="PROSITE-ProRule" id="PRU00023"/>
    </source>
</evidence>
<sequence length="562" mass="61768">MTNDHESVGKVLVLYTGGTIGMVRNESGALAPIPNKFVHAVKKYPNMYDAEYIFKKIGASETVLALPISASHRRIVYEIQEYNPLLDSSNMKMDDWIKIATDIKNHYERFDGFVVLHGTDTLSYTASALSFMLEALGKTVVITGSQLPIFDTRSDGLNNFLASLIIAGNYNIPEVCVFFGRKLMRGNRATKVASASFEAFDSPNSSPLAVAGIKIDVDYPSIFRATALEKFHVHTTLSKNVGLLKIFPSISTELVKAFLQPPMEGVILQSYGAGNIPDNRDDILDVLRAATDRGVIIVNTSQCTRDGVTDLYQAGKVLIEAGVTPGYDMTPEAALTKLAYVLSKNEYDIKAKRKIIETNLRGELTVCNDIDFKNRGQFLQSVGLNRNMEFHQLAPLIFPTMLMEAVIAKDISKIEFLVNNRADVSMPNPENRTALHLACAIGDVGVVKSLLKMGANVHIKDRYNATPLTEAIDAHSNEIIKLLVQCGAHLHEDPAIIGEKIYLASVISDIDRLEAFKLAGADLNQTIIISGSSTNILEQAYLHNRSDVINYLKGNEITNGKI</sequence>
<dbReference type="PROSITE" id="PS00144">
    <property type="entry name" value="ASN_GLN_ASE_1"/>
    <property type="match status" value="1"/>
</dbReference>
<feature type="active site" description="O-isoaspartyl threonine intermediate" evidence="6">
    <location>
        <position position="19"/>
    </location>
</feature>
<dbReference type="Pfam" id="PF17763">
    <property type="entry name" value="Asparaginase_C"/>
    <property type="match status" value="1"/>
</dbReference>
<feature type="binding site" evidence="7">
    <location>
        <position position="88"/>
    </location>
    <ligand>
        <name>substrate</name>
    </ligand>
</feature>
<feature type="repeat" description="ANK" evidence="8">
    <location>
        <begin position="430"/>
        <end position="462"/>
    </location>
</feature>
<dbReference type="SMART" id="SM00248">
    <property type="entry name" value="ANK"/>
    <property type="match status" value="3"/>
</dbReference>
<protein>
    <recommendedName>
        <fullName evidence="1">asparaginase</fullName>
        <ecNumber evidence="1">3.5.1.1</ecNumber>
    </recommendedName>
</protein>
<comment type="caution">
    <text evidence="13">The sequence shown here is derived from an EMBL/GenBank/DDBJ whole genome shotgun (WGS) entry which is preliminary data.</text>
</comment>
<keyword evidence="14" id="KW-1185">Reference proteome</keyword>
<dbReference type="InterPro" id="IPR002110">
    <property type="entry name" value="Ankyrin_rpt"/>
</dbReference>
<evidence type="ECO:0000256" key="9">
    <source>
        <dbReference type="PROSITE-ProRule" id="PRU10099"/>
    </source>
</evidence>
<dbReference type="InterPro" id="IPR027475">
    <property type="entry name" value="Asparaginase/glutaminase_AS2"/>
</dbReference>
<evidence type="ECO:0000313" key="13">
    <source>
        <dbReference type="EMBL" id="KAF7990791.1"/>
    </source>
</evidence>
<dbReference type="FunFam" id="3.40.50.40:FF:000001">
    <property type="entry name" value="L-asparaginase 1"/>
    <property type="match status" value="1"/>
</dbReference>
<dbReference type="PROSITE" id="PS51732">
    <property type="entry name" value="ASN_GLN_ASE_3"/>
    <property type="match status" value="1"/>
</dbReference>
<dbReference type="PANTHER" id="PTHR11707:SF28">
    <property type="entry name" value="60 KDA LYSOPHOSPHOLIPASE"/>
    <property type="match status" value="1"/>
</dbReference>
<comment type="similarity">
    <text evidence="5">In the N-terminal section; belongs to the asparaginase 1 family.</text>
</comment>
<evidence type="ECO:0000256" key="1">
    <source>
        <dbReference type="ARBA" id="ARBA00012920"/>
    </source>
</evidence>
<feature type="binding site" evidence="7">
    <location>
        <begin position="119"/>
        <end position="120"/>
    </location>
    <ligand>
        <name>substrate</name>
    </ligand>
</feature>
<dbReference type="PRINTS" id="PR00139">
    <property type="entry name" value="ASNGLNASE"/>
</dbReference>
<evidence type="ECO:0000256" key="5">
    <source>
        <dbReference type="ARBA" id="ARBA00061199"/>
    </source>
</evidence>
<proteinExistence type="inferred from homology"/>
<dbReference type="InterPro" id="IPR006033">
    <property type="entry name" value="AsnA_fam"/>
</dbReference>
<dbReference type="InterPro" id="IPR006034">
    <property type="entry name" value="Asparaginase/glutaminase-like"/>
</dbReference>
<dbReference type="InterPro" id="IPR041725">
    <property type="entry name" value="L-asparaginase_I"/>
</dbReference>
<dbReference type="InterPro" id="IPR027473">
    <property type="entry name" value="L-asparaginase_C"/>
</dbReference>
<dbReference type="Pfam" id="PF12796">
    <property type="entry name" value="Ank_2"/>
    <property type="match status" value="1"/>
</dbReference>
<dbReference type="SMART" id="SM00870">
    <property type="entry name" value="Asparaginase"/>
    <property type="match status" value="1"/>
</dbReference>
<evidence type="ECO:0000256" key="3">
    <source>
        <dbReference type="ARBA" id="ARBA00022801"/>
    </source>
</evidence>
<keyword evidence="2" id="KW-0677">Repeat</keyword>
<dbReference type="Pfam" id="PF00710">
    <property type="entry name" value="Asparaginase"/>
    <property type="match status" value="1"/>
</dbReference>
<dbReference type="PANTHER" id="PTHR11707">
    <property type="entry name" value="L-ASPARAGINASE"/>
    <property type="match status" value="1"/>
</dbReference>
<dbReference type="GO" id="GO:0006528">
    <property type="term" value="P:asparagine metabolic process"/>
    <property type="evidence" value="ECO:0007669"/>
    <property type="project" value="UniProtKB-ARBA"/>
</dbReference>
<accession>A0A834XQ09</accession>
<dbReference type="GO" id="GO:0004067">
    <property type="term" value="F:asparaginase activity"/>
    <property type="evidence" value="ECO:0007669"/>
    <property type="project" value="UniProtKB-UniRule"/>
</dbReference>
<dbReference type="Gene3D" id="3.40.50.1170">
    <property type="entry name" value="L-asparaginase, N-terminal domain"/>
    <property type="match status" value="1"/>
</dbReference>
<dbReference type="CDD" id="cd08963">
    <property type="entry name" value="L-asparaginase_I"/>
    <property type="match status" value="1"/>
</dbReference>
<evidence type="ECO:0000256" key="2">
    <source>
        <dbReference type="ARBA" id="ARBA00022737"/>
    </source>
</evidence>